<dbReference type="PROSITE" id="PS01124">
    <property type="entry name" value="HTH_ARAC_FAMILY_2"/>
    <property type="match status" value="1"/>
</dbReference>
<dbReference type="Gene3D" id="1.10.10.60">
    <property type="entry name" value="Homeodomain-like"/>
    <property type="match status" value="1"/>
</dbReference>
<name>A0A9X3P8M2_9ACTN</name>
<accession>A0A9X3P8M2</accession>
<dbReference type="Gene3D" id="1.10.1670.10">
    <property type="entry name" value="Helix-hairpin-Helix base-excision DNA repair enzymes (C-terminal)"/>
    <property type="match status" value="1"/>
</dbReference>
<evidence type="ECO:0000256" key="2">
    <source>
        <dbReference type="ARBA" id="ARBA00001947"/>
    </source>
</evidence>
<dbReference type="InterPro" id="IPR023170">
    <property type="entry name" value="HhH_base_excis_C"/>
</dbReference>
<dbReference type="SUPFAM" id="SSF46689">
    <property type="entry name" value="Homeodomain-like"/>
    <property type="match status" value="1"/>
</dbReference>
<dbReference type="GO" id="GO:0005737">
    <property type="term" value="C:cytoplasm"/>
    <property type="evidence" value="ECO:0007669"/>
    <property type="project" value="TreeGrafter"/>
</dbReference>
<dbReference type="CDD" id="cd00056">
    <property type="entry name" value="ENDO3c"/>
    <property type="match status" value="1"/>
</dbReference>
<dbReference type="InterPro" id="IPR009057">
    <property type="entry name" value="Homeodomain-like_sf"/>
</dbReference>
<dbReference type="SUPFAM" id="SSF57884">
    <property type="entry name" value="Ada DNA repair protein, N-terminal domain (N-Ada 10)"/>
    <property type="match status" value="1"/>
</dbReference>
<dbReference type="InterPro" id="IPR003265">
    <property type="entry name" value="HhH-GPD_domain"/>
</dbReference>
<dbReference type="EMBL" id="JAPZVP010000007">
    <property type="protein sequence ID" value="MDA1360129.1"/>
    <property type="molecule type" value="Genomic_DNA"/>
</dbReference>
<evidence type="ECO:0000256" key="7">
    <source>
        <dbReference type="ARBA" id="ARBA00022763"/>
    </source>
</evidence>
<keyword evidence="11" id="KW-0010">Activator</keyword>
<keyword evidence="6" id="KW-0479">Metal-binding</keyword>
<feature type="domain" description="HTH araC/xylS-type" evidence="14">
    <location>
        <begin position="92"/>
        <end position="190"/>
    </location>
</feature>
<dbReference type="SUPFAM" id="SSF55945">
    <property type="entry name" value="TATA-box binding protein-like"/>
    <property type="match status" value="1"/>
</dbReference>
<evidence type="ECO:0000313" key="16">
    <source>
        <dbReference type="Proteomes" id="UP001146067"/>
    </source>
</evidence>
<evidence type="ECO:0000256" key="5">
    <source>
        <dbReference type="ARBA" id="ARBA00022679"/>
    </source>
</evidence>
<reference evidence="15" key="1">
    <citation type="submission" date="2022-12" db="EMBL/GenBank/DDBJ databases">
        <title>Gycomyces niveus sp.nov.,a novel actinomycete isolated from soil in Shouguan.</title>
        <authorList>
            <person name="Yang X."/>
        </authorList>
    </citation>
    <scope>NUCLEOTIDE SEQUENCE</scope>
    <source>
        <strain evidence="15">NEAU-A15</strain>
    </source>
</reference>
<dbReference type="GO" id="GO:0008725">
    <property type="term" value="F:DNA-3-methyladenine glycosylase activity"/>
    <property type="evidence" value="ECO:0007669"/>
    <property type="project" value="TreeGrafter"/>
</dbReference>
<dbReference type="InterPro" id="IPR037046">
    <property type="entry name" value="AlkA_N_sf"/>
</dbReference>
<comment type="catalytic activity">
    <reaction evidence="1">
        <text>Hydrolysis of alkylated DNA, releasing 3-methyladenine, 3-methylguanine, 7-methylguanine and 7-methyladenine.</text>
        <dbReference type="EC" id="3.2.2.21"/>
    </reaction>
</comment>
<dbReference type="GO" id="GO:0008168">
    <property type="term" value="F:methyltransferase activity"/>
    <property type="evidence" value="ECO:0007669"/>
    <property type="project" value="UniProtKB-KW"/>
</dbReference>
<organism evidence="15 16">
    <name type="scientific">Glycomyces luteolus</name>
    <dbReference type="NCBI Taxonomy" id="2670330"/>
    <lineage>
        <taxon>Bacteria</taxon>
        <taxon>Bacillati</taxon>
        <taxon>Actinomycetota</taxon>
        <taxon>Actinomycetes</taxon>
        <taxon>Glycomycetales</taxon>
        <taxon>Glycomycetaceae</taxon>
        <taxon>Glycomyces</taxon>
    </lineage>
</organism>
<dbReference type="SMART" id="SM00342">
    <property type="entry name" value="HTH_ARAC"/>
    <property type="match status" value="1"/>
</dbReference>
<keyword evidence="7" id="KW-0227">DNA damage</keyword>
<dbReference type="GO" id="GO:0043565">
    <property type="term" value="F:sequence-specific DNA binding"/>
    <property type="evidence" value="ECO:0007669"/>
    <property type="project" value="InterPro"/>
</dbReference>
<dbReference type="SUPFAM" id="SSF48150">
    <property type="entry name" value="DNA-glycosylase"/>
    <property type="match status" value="1"/>
</dbReference>
<dbReference type="Proteomes" id="UP001146067">
    <property type="component" value="Unassembled WGS sequence"/>
</dbReference>
<gene>
    <name evidence="15" type="ORF">O1R50_10860</name>
</gene>
<dbReference type="InterPro" id="IPR011257">
    <property type="entry name" value="DNA_glycosylase"/>
</dbReference>
<dbReference type="GO" id="GO:0043916">
    <property type="term" value="F:DNA-7-methylguanine glycosylase activity"/>
    <property type="evidence" value="ECO:0007669"/>
    <property type="project" value="TreeGrafter"/>
</dbReference>
<keyword evidence="9" id="KW-0805">Transcription regulation</keyword>
<dbReference type="Pfam" id="PF02805">
    <property type="entry name" value="Ada_Zn_binding"/>
    <property type="match status" value="1"/>
</dbReference>
<dbReference type="InterPro" id="IPR018062">
    <property type="entry name" value="HTH_AraC-typ_CS"/>
</dbReference>
<dbReference type="InterPro" id="IPR004026">
    <property type="entry name" value="Ada_DNA_repair_Zn-bd"/>
</dbReference>
<protein>
    <recommendedName>
        <fullName evidence="3">DNA-3-methyladenine glycosylase II</fullName>
        <ecNumber evidence="3">3.2.2.21</ecNumber>
    </recommendedName>
</protein>
<dbReference type="GO" id="GO:0006285">
    <property type="term" value="P:base-excision repair, AP site formation"/>
    <property type="evidence" value="ECO:0007669"/>
    <property type="project" value="TreeGrafter"/>
</dbReference>
<comment type="caution">
    <text evidence="15">The sequence shown here is derived from an EMBL/GenBank/DDBJ whole genome shotgun (WGS) entry which is preliminary data.</text>
</comment>
<keyword evidence="12" id="KW-0804">Transcription</keyword>
<dbReference type="Gene3D" id="3.30.310.20">
    <property type="entry name" value="DNA-3-methyladenine glycosylase AlkA, N-terminal domain"/>
    <property type="match status" value="1"/>
</dbReference>
<dbReference type="InterPro" id="IPR051912">
    <property type="entry name" value="Alkylbase_DNA_Glycosylase/TA"/>
</dbReference>
<evidence type="ECO:0000256" key="10">
    <source>
        <dbReference type="ARBA" id="ARBA00023125"/>
    </source>
</evidence>
<dbReference type="Pfam" id="PF06029">
    <property type="entry name" value="AlkA_N"/>
    <property type="match status" value="1"/>
</dbReference>
<dbReference type="InterPro" id="IPR018060">
    <property type="entry name" value="HTH_AraC"/>
</dbReference>
<evidence type="ECO:0000256" key="8">
    <source>
        <dbReference type="ARBA" id="ARBA00022833"/>
    </source>
</evidence>
<dbReference type="PROSITE" id="PS00041">
    <property type="entry name" value="HTH_ARAC_FAMILY_1"/>
    <property type="match status" value="1"/>
</dbReference>
<evidence type="ECO:0000259" key="14">
    <source>
        <dbReference type="PROSITE" id="PS01124"/>
    </source>
</evidence>
<evidence type="ECO:0000256" key="3">
    <source>
        <dbReference type="ARBA" id="ARBA00012000"/>
    </source>
</evidence>
<dbReference type="GO" id="GO:0008270">
    <property type="term" value="F:zinc ion binding"/>
    <property type="evidence" value="ECO:0007669"/>
    <property type="project" value="InterPro"/>
</dbReference>
<dbReference type="FunFam" id="3.40.10.10:FF:000001">
    <property type="entry name" value="DNA-3-methyladenine glycosylase 2"/>
    <property type="match status" value="1"/>
</dbReference>
<dbReference type="InterPro" id="IPR035451">
    <property type="entry name" value="Ada-like_dom_sf"/>
</dbReference>
<dbReference type="PANTHER" id="PTHR43003:SF13">
    <property type="entry name" value="DNA-3-METHYLADENINE GLYCOSYLASE 2"/>
    <property type="match status" value="1"/>
</dbReference>
<dbReference type="InterPro" id="IPR010316">
    <property type="entry name" value="AlkA_N"/>
</dbReference>
<dbReference type="Pfam" id="PF12833">
    <property type="entry name" value="HTH_18"/>
    <property type="match status" value="1"/>
</dbReference>
<dbReference type="PANTHER" id="PTHR43003">
    <property type="entry name" value="DNA-3-METHYLADENINE GLYCOSYLASE"/>
    <property type="match status" value="1"/>
</dbReference>
<evidence type="ECO:0000313" key="15">
    <source>
        <dbReference type="EMBL" id="MDA1360129.1"/>
    </source>
</evidence>
<dbReference type="FunFam" id="3.30.310.20:FF:000001">
    <property type="entry name" value="DNA-3-methyladenine glycosylase 2"/>
    <property type="match status" value="1"/>
</dbReference>
<keyword evidence="4" id="KW-0489">Methyltransferase</keyword>
<dbReference type="GO" id="GO:0032131">
    <property type="term" value="F:alkylated DNA binding"/>
    <property type="evidence" value="ECO:0007669"/>
    <property type="project" value="TreeGrafter"/>
</dbReference>
<evidence type="ECO:0000256" key="11">
    <source>
        <dbReference type="ARBA" id="ARBA00023159"/>
    </source>
</evidence>
<evidence type="ECO:0000256" key="13">
    <source>
        <dbReference type="ARBA" id="ARBA00023204"/>
    </source>
</evidence>
<evidence type="ECO:0000256" key="6">
    <source>
        <dbReference type="ARBA" id="ARBA00022723"/>
    </source>
</evidence>
<proteinExistence type="predicted"/>
<keyword evidence="10" id="KW-0238">DNA-binding</keyword>
<dbReference type="SMART" id="SM00478">
    <property type="entry name" value="ENDO3c"/>
    <property type="match status" value="1"/>
</dbReference>
<evidence type="ECO:0000256" key="9">
    <source>
        <dbReference type="ARBA" id="ARBA00023015"/>
    </source>
</evidence>
<keyword evidence="16" id="KW-1185">Reference proteome</keyword>
<comment type="cofactor">
    <cofactor evidence="2">
        <name>Zn(2+)</name>
        <dbReference type="ChEBI" id="CHEBI:29105"/>
    </cofactor>
</comment>
<dbReference type="GO" id="GO:0032993">
    <property type="term" value="C:protein-DNA complex"/>
    <property type="evidence" value="ECO:0007669"/>
    <property type="project" value="TreeGrafter"/>
</dbReference>
<dbReference type="GO" id="GO:0032259">
    <property type="term" value="P:methylation"/>
    <property type="evidence" value="ECO:0007669"/>
    <property type="project" value="UniProtKB-KW"/>
</dbReference>
<evidence type="ECO:0000256" key="4">
    <source>
        <dbReference type="ARBA" id="ARBA00022603"/>
    </source>
</evidence>
<dbReference type="Pfam" id="PF00730">
    <property type="entry name" value="HhH-GPD"/>
    <property type="match status" value="1"/>
</dbReference>
<dbReference type="EC" id="3.2.2.21" evidence="3"/>
<keyword evidence="5" id="KW-0808">Transferase</keyword>
<evidence type="ECO:0000256" key="12">
    <source>
        <dbReference type="ARBA" id="ARBA00023163"/>
    </source>
</evidence>
<dbReference type="SMART" id="SM01009">
    <property type="entry name" value="AlkA_N"/>
    <property type="match status" value="1"/>
</dbReference>
<dbReference type="GO" id="GO:0003700">
    <property type="term" value="F:DNA-binding transcription factor activity"/>
    <property type="evidence" value="ECO:0007669"/>
    <property type="project" value="InterPro"/>
</dbReference>
<dbReference type="Gene3D" id="3.40.10.10">
    <property type="entry name" value="DNA Methylphosphotriester Repair Domain"/>
    <property type="match status" value="1"/>
</dbReference>
<evidence type="ECO:0000256" key="1">
    <source>
        <dbReference type="ARBA" id="ARBA00000086"/>
    </source>
</evidence>
<sequence>MDFQAIIGNEERLQAAVAGRDARFDGWVFLAVTSTRIYCRPSCPAVKPKREHQRFYPSAAAAQEAGYRACKRCRPDASPGSPAWDWRTDVCARAMRLIGEGVVDREGAAGLATRLGYSLRQLERLLIAEVGAGPAALARAQRAQVARTLIENTDLPMGQVAFAAGFASIRAFNRVVADVYACAPTELRAKAKGRAAAGGGAITLRLAYREPFEPSNLFGHLAAAAAPGVEEWRDGAYRRTLRLPHGPGTAALRPGPGYIECRLRVADLRDVTAAVARCRRALDLDADPHAPMEALTADPVLAPLAEKTPGRRVPRKADGPEYAIRAVIGQQIATASAATIAAGLAERYGERVDDPDGGLSRLFPAPAALAEADPAHLPMPGRRKTTVLALADALAGGRVDVGPGADWARTRASLAAVAGVGPWTIEMIAMRALGDPDAFPVKDLGVIKGARHLGLGAGRALEARSQAWRPWRAYAVQYLWATSEHPTNHLPIEKEASTR</sequence>
<dbReference type="Gene3D" id="1.10.340.30">
    <property type="entry name" value="Hypothetical protein, domain 2"/>
    <property type="match status" value="1"/>
</dbReference>
<dbReference type="AlphaFoldDB" id="A0A9X3P8M2"/>
<dbReference type="GO" id="GO:0006307">
    <property type="term" value="P:DNA alkylation repair"/>
    <property type="evidence" value="ECO:0007669"/>
    <property type="project" value="TreeGrafter"/>
</dbReference>
<keyword evidence="8" id="KW-0862">Zinc</keyword>
<keyword evidence="13" id="KW-0234">DNA repair</keyword>
<dbReference type="RefSeq" id="WP_270110045.1">
    <property type="nucleotide sequence ID" value="NZ_JAPZVP010000007.1"/>
</dbReference>